<evidence type="ECO:0000256" key="9">
    <source>
        <dbReference type="ARBA" id="ARBA00022989"/>
    </source>
</evidence>
<dbReference type="CDD" id="cd06225">
    <property type="entry name" value="HAMP"/>
    <property type="match status" value="1"/>
</dbReference>
<dbReference type="SMART" id="SM00304">
    <property type="entry name" value="HAMP"/>
    <property type="match status" value="1"/>
</dbReference>
<evidence type="ECO:0000256" key="12">
    <source>
        <dbReference type="SAM" id="Phobius"/>
    </source>
</evidence>
<keyword evidence="3" id="KW-0597">Phosphoprotein</keyword>
<feature type="transmembrane region" description="Helical" evidence="12">
    <location>
        <begin position="20"/>
        <end position="42"/>
    </location>
</feature>
<dbReference type="Pfam" id="PF02743">
    <property type="entry name" value="dCache_1"/>
    <property type="match status" value="1"/>
</dbReference>
<dbReference type="Gene3D" id="3.30.450.20">
    <property type="entry name" value="PAS domain"/>
    <property type="match status" value="2"/>
</dbReference>
<dbReference type="Gene3D" id="3.30.565.10">
    <property type="entry name" value="Histidine kinase-like ATPase, C-terminal domain"/>
    <property type="match status" value="1"/>
</dbReference>
<keyword evidence="2" id="KW-1003">Cell membrane</keyword>
<proteinExistence type="predicted"/>
<dbReference type="InterPro" id="IPR036890">
    <property type="entry name" value="HATPase_C_sf"/>
</dbReference>
<evidence type="ECO:0000313" key="14">
    <source>
        <dbReference type="EMBL" id="MCH1624065.1"/>
    </source>
</evidence>
<keyword evidence="7 14" id="KW-0418">Kinase</keyword>
<evidence type="ECO:0000256" key="1">
    <source>
        <dbReference type="ARBA" id="ARBA00004651"/>
    </source>
</evidence>
<reference evidence="14" key="1">
    <citation type="submission" date="2022-02" db="EMBL/GenBank/DDBJ databases">
        <title>Fredinandcohnia quinoae sp. nov. isolated from Chenopodium quinoa seeds.</title>
        <authorList>
            <person name="Saati-Santamaria Z."/>
            <person name="Flores-Felix J.D."/>
            <person name="Igual J.M."/>
            <person name="Velazquez E."/>
            <person name="Garcia-Fraile P."/>
            <person name="Martinez-Molina E."/>
        </authorList>
    </citation>
    <scope>NUCLEOTIDE SEQUENCE</scope>
    <source>
        <strain evidence="14">SECRCQ15</strain>
    </source>
</reference>
<evidence type="ECO:0000256" key="8">
    <source>
        <dbReference type="ARBA" id="ARBA00022840"/>
    </source>
</evidence>
<evidence type="ECO:0000256" key="11">
    <source>
        <dbReference type="ARBA" id="ARBA00023136"/>
    </source>
</evidence>
<evidence type="ECO:0000313" key="15">
    <source>
        <dbReference type="Proteomes" id="UP001431131"/>
    </source>
</evidence>
<keyword evidence="8" id="KW-0067">ATP-binding</keyword>
<keyword evidence="10" id="KW-0902">Two-component regulatory system</keyword>
<dbReference type="InterPro" id="IPR010559">
    <property type="entry name" value="Sig_transdc_His_kin_internal"/>
</dbReference>
<sequence length="603" mass="69480">MKQITHLFQIFQLKRINHQIFVLMIITITIPLLFISYIIYLYSVQSVKSEYQTSSNLILNNLSFNIDQYLHSVETGTLNALMDDKLQNALRNITTKATKKEDFQNIQFQNAIEQFNTTIEMTIKNVDSVQIYVGNRVFYSTLIKREDFDVNNIMDAEWYKQTLQRKGGIVLLGTHKPFHRVNSDEHVISIARVINKKGTRDALGVLLIDIRLDSLREILNLSENQNRNFVILDTDGRVVYDSQSKLINSSLRLKLDSQSLFTVLEEDKGSFYSDIDGNQSFINFVTSPYSGWKVVQYTDEKEITKHADMLRTITLGSAFCSLITAILFMYFLSSRVTKPIIYLSKQVKLVGKGRFNVNLRSNRQDEFGVLFQGIRKMVTDIQAYIERSSILKAQQKIAQYRALKSQINPHFLANALESIQMKAVINKQLDISEMIGLLGRLFRSHIQTGKETVSLEEELEHTRLYVKVQQMRFGNKIQYIENIDAKSKLVRILHFSIQPLIENGIVHGIECKNGPGILEVSTSISGMDLLIKVRDNGVGMDETQLQQLRDRLDDITNKMDEAHIGIKNVHEQIRYYYGHQYGLEIYSRLHIGTTVIMRIPINE</sequence>
<dbReference type="Gene3D" id="1.10.8.500">
    <property type="entry name" value="HAMP domain in histidine kinase"/>
    <property type="match status" value="1"/>
</dbReference>
<organism evidence="14 15">
    <name type="scientific">Fredinandcohnia quinoae</name>
    <dbReference type="NCBI Taxonomy" id="2918902"/>
    <lineage>
        <taxon>Bacteria</taxon>
        <taxon>Bacillati</taxon>
        <taxon>Bacillota</taxon>
        <taxon>Bacilli</taxon>
        <taxon>Bacillales</taxon>
        <taxon>Bacillaceae</taxon>
        <taxon>Fredinandcohnia</taxon>
    </lineage>
</organism>
<evidence type="ECO:0000259" key="13">
    <source>
        <dbReference type="PROSITE" id="PS50885"/>
    </source>
</evidence>
<keyword evidence="9 12" id="KW-1133">Transmembrane helix</keyword>
<keyword evidence="15" id="KW-1185">Reference proteome</keyword>
<dbReference type="Pfam" id="PF02518">
    <property type="entry name" value="HATPase_c"/>
    <property type="match status" value="1"/>
</dbReference>
<dbReference type="PANTHER" id="PTHR34220">
    <property type="entry name" value="SENSOR HISTIDINE KINASE YPDA"/>
    <property type="match status" value="1"/>
</dbReference>
<feature type="domain" description="HAMP" evidence="13">
    <location>
        <begin position="334"/>
        <end position="386"/>
    </location>
</feature>
<dbReference type="SUPFAM" id="SSF158472">
    <property type="entry name" value="HAMP domain-like"/>
    <property type="match status" value="1"/>
</dbReference>
<protein>
    <submittedName>
        <fullName evidence="14">Histidine kinase</fullName>
    </submittedName>
</protein>
<keyword evidence="4" id="KW-0808">Transferase</keyword>
<dbReference type="InterPro" id="IPR003660">
    <property type="entry name" value="HAMP_dom"/>
</dbReference>
<feature type="transmembrane region" description="Helical" evidence="12">
    <location>
        <begin position="313"/>
        <end position="332"/>
    </location>
</feature>
<comment type="subcellular location">
    <subcellularLocation>
        <location evidence="1">Cell membrane</location>
        <topology evidence="1">Multi-pass membrane protein</topology>
    </subcellularLocation>
</comment>
<evidence type="ECO:0000256" key="4">
    <source>
        <dbReference type="ARBA" id="ARBA00022679"/>
    </source>
</evidence>
<keyword evidence="5 12" id="KW-0812">Transmembrane</keyword>
<dbReference type="GO" id="GO:0005886">
    <property type="term" value="C:plasma membrane"/>
    <property type="evidence" value="ECO:0007669"/>
    <property type="project" value="UniProtKB-SubCell"/>
</dbReference>
<dbReference type="Pfam" id="PF06580">
    <property type="entry name" value="His_kinase"/>
    <property type="match status" value="1"/>
</dbReference>
<dbReference type="PANTHER" id="PTHR34220:SF11">
    <property type="entry name" value="SENSOR PROTEIN KINASE HPTS"/>
    <property type="match status" value="1"/>
</dbReference>
<dbReference type="GO" id="GO:0000155">
    <property type="term" value="F:phosphorelay sensor kinase activity"/>
    <property type="evidence" value="ECO:0007669"/>
    <property type="project" value="InterPro"/>
</dbReference>
<dbReference type="GO" id="GO:0005524">
    <property type="term" value="F:ATP binding"/>
    <property type="evidence" value="ECO:0007669"/>
    <property type="project" value="UniProtKB-KW"/>
</dbReference>
<dbReference type="InterPro" id="IPR050640">
    <property type="entry name" value="Bact_2-comp_sensor_kinase"/>
</dbReference>
<evidence type="ECO:0000256" key="3">
    <source>
        <dbReference type="ARBA" id="ARBA00022553"/>
    </source>
</evidence>
<gene>
    <name evidence="14" type="ORF">MJG50_01890</name>
</gene>
<dbReference type="InterPro" id="IPR033479">
    <property type="entry name" value="dCache_1"/>
</dbReference>
<dbReference type="InterPro" id="IPR003594">
    <property type="entry name" value="HATPase_dom"/>
</dbReference>
<dbReference type="PROSITE" id="PS50885">
    <property type="entry name" value="HAMP"/>
    <property type="match status" value="1"/>
</dbReference>
<dbReference type="Pfam" id="PF00672">
    <property type="entry name" value="HAMP"/>
    <property type="match status" value="1"/>
</dbReference>
<evidence type="ECO:0000256" key="10">
    <source>
        <dbReference type="ARBA" id="ARBA00023012"/>
    </source>
</evidence>
<evidence type="ECO:0000256" key="5">
    <source>
        <dbReference type="ARBA" id="ARBA00022692"/>
    </source>
</evidence>
<keyword evidence="11 12" id="KW-0472">Membrane</keyword>
<accession>A0AAW5DYG0</accession>
<dbReference type="EMBL" id="JAKTTI010000001">
    <property type="protein sequence ID" value="MCH1624065.1"/>
    <property type="molecule type" value="Genomic_DNA"/>
</dbReference>
<name>A0AAW5DYG0_9BACI</name>
<dbReference type="AlphaFoldDB" id="A0AAW5DYG0"/>
<keyword evidence="6" id="KW-0547">Nucleotide-binding</keyword>
<dbReference type="RefSeq" id="WP_240252308.1">
    <property type="nucleotide sequence ID" value="NZ_JAKTTI010000001.1"/>
</dbReference>
<evidence type="ECO:0000256" key="2">
    <source>
        <dbReference type="ARBA" id="ARBA00022475"/>
    </source>
</evidence>
<evidence type="ECO:0000256" key="6">
    <source>
        <dbReference type="ARBA" id="ARBA00022741"/>
    </source>
</evidence>
<evidence type="ECO:0000256" key="7">
    <source>
        <dbReference type="ARBA" id="ARBA00022777"/>
    </source>
</evidence>
<dbReference type="Proteomes" id="UP001431131">
    <property type="component" value="Unassembled WGS sequence"/>
</dbReference>
<comment type="caution">
    <text evidence="14">The sequence shown here is derived from an EMBL/GenBank/DDBJ whole genome shotgun (WGS) entry which is preliminary data.</text>
</comment>
<dbReference type="SUPFAM" id="SSF55874">
    <property type="entry name" value="ATPase domain of HSP90 chaperone/DNA topoisomerase II/histidine kinase"/>
    <property type="match status" value="1"/>
</dbReference>